<dbReference type="STRING" id="208439.AJAP_13700"/>
<dbReference type="Gene3D" id="3.40.630.30">
    <property type="match status" value="1"/>
</dbReference>
<name>A0A075UT79_9PSEU</name>
<evidence type="ECO:0000259" key="1">
    <source>
        <dbReference type="PROSITE" id="PS51186"/>
    </source>
</evidence>
<dbReference type="HOGENOM" id="CLU_060314_0_0_11"/>
<gene>
    <name evidence="2" type="ORF">AJAP_13700</name>
</gene>
<dbReference type="KEGG" id="aja:AJAP_13700"/>
<dbReference type="Pfam" id="PF00583">
    <property type="entry name" value="Acetyltransf_1"/>
    <property type="match status" value="1"/>
</dbReference>
<dbReference type="InterPro" id="IPR000182">
    <property type="entry name" value="GNAT_dom"/>
</dbReference>
<keyword evidence="3" id="KW-1185">Reference proteome</keyword>
<dbReference type="CDD" id="cd04301">
    <property type="entry name" value="NAT_SF"/>
    <property type="match status" value="1"/>
</dbReference>
<dbReference type="SUPFAM" id="SSF55729">
    <property type="entry name" value="Acyl-CoA N-acyltransferases (Nat)"/>
    <property type="match status" value="1"/>
</dbReference>
<dbReference type="eggNOG" id="COG4552">
    <property type="taxonomic scope" value="Bacteria"/>
</dbReference>
<dbReference type="PROSITE" id="PS51186">
    <property type="entry name" value="GNAT"/>
    <property type="match status" value="1"/>
</dbReference>
<sequence length="309" mass="33639">MEIEKTLFDAHRARFASIDGFLPEAAPAPVVGERVDAATAAGVQVTGVVQRQLHGPDDVPLLWSAADVRQLFPFIGNTGTEGMDVLLRAWRAWMDAESPGEDSSCVVNWPSRDAEAIRAFLDHGLVPMSALAVRAGGHRDAPDAEGVAVRRARRDDFDTVLAMAVSTHDYIGQVATRHRPNAAELLAPALERALDKDLPLLWLAERDARIAAFAHGAWITSSPGSAEAELLPHGRWGYVNNVVTLPGLRGSGLGRTLMSVVHKEFAADGADGTYLYYNPTNPLSSVFWHRQGYRPLWTSWEVHPASALR</sequence>
<dbReference type="AlphaFoldDB" id="A0A075UT79"/>
<dbReference type="EMBL" id="CP008953">
    <property type="protein sequence ID" value="AIG75621.1"/>
    <property type="molecule type" value="Genomic_DNA"/>
</dbReference>
<dbReference type="InterPro" id="IPR016181">
    <property type="entry name" value="Acyl_CoA_acyltransferase"/>
</dbReference>
<evidence type="ECO:0000313" key="2">
    <source>
        <dbReference type="EMBL" id="AIG75621.1"/>
    </source>
</evidence>
<proteinExistence type="predicted"/>
<dbReference type="GO" id="GO:0016747">
    <property type="term" value="F:acyltransferase activity, transferring groups other than amino-acyl groups"/>
    <property type="evidence" value="ECO:0007669"/>
    <property type="project" value="InterPro"/>
</dbReference>
<organism evidence="2 3">
    <name type="scientific">Amycolatopsis japonica</name>
    <dbReference type="NCBI Taxonomy" id="208439"/>
    <lineage>
        <taxon>Bacteria</taxon>
        <taxon>Bacillati</taxon>
        <taxon>Actinomycetota</taxon>
        <taxon>Actinomycetes</taxon>
        <taxon>Pseudonocardiales</taxon>
        <taxon>Pseudonocardiaceae</taxon>
        <taxon>Amycolatopsis</taxon>
        <taxon>Amycolatopsis japonica group</taxon>
    </lineage>
</organism>
<protein>
    <recommendedName>
        <fullName evidence="1">N-acetyltransferase domain-containing protein</fullName>
    </recommendedName>
</protein>
<dbReference type="RefSeq" id="WP_038511317.1">
    <property type="nucleotide sequence ID" value="NZ_CP008953.1"/>
</dbReference>
<evidence type="ECO:0000313" key="3">
    <source>
        <dbReference type="Proteomes" id="UP000028492"/>
    </source>
</evidence>
<dbReference type="Proteomes" id="UP000028492">
    <property type="component" value="Chromosome"/>
</dbReference>
<feature type="domain" description="N-acetyltransferase" evidence="1">
    <location>
        <begin position="147"/>
        <end position="309"/>
    </location>
</feature>
<accession>A0A075UT79</accession>
<reference evidence="2 3" key="1">
    <citation type="journal article" date="2014" name="J. Biotechnol.">
        <title>Complete genome sequence of the actinobacterium Amycolatopsis japonica MG417-CF17(T) (=DSM 44213T) producing (S,S)-N,N'-ethylenediaminedisuccinic acid.</title>
        <authorList>
            <person name="Stegmann E."/>
            <person name="Albersmeier A."/>
            <person name="Spohn M."/>
            <person name="Gert H."/>
            <person name="Weber T."/>
            <person name="Wohlleben W."/>
            <person name="Kalinowski J."/>
            <person name="Ruckert C."/>
        </authorList>
    </citation>
    <scope>NUCLEOTIDE SEQUENCE [LARGE SCALE GENOMIC DNA]</scope>
    <source>
        <strain evidence="3">MG417-CF17 (DSM 44213)</strain>
    </source>
</reference>